<organism evidence="1 2">
    <name type="scientific">Desulfoscipio geothermicus DSM 3669</name>
    <dbReference type="NCBI Taxonomy" id="1121426"/>
    <lineage>
        <taxon>Bacteria</taxon>
        <taxon>Bacillati</taxon>
        <taxon>Bacillota</taxon>
        <taxon>Clostridia</taxon>
        <taxon>Eubacteriales</taxon>
        <taxon>Desulfallaceae</taxon>
        <taxon>Desulfoscipio</taxon>
    </lineage>
</organism>
<name>A0A1I6CS41_9FIRM</name>
<dbReference type="EMBL" id="FOYM01000001">
    <property type="protein sequence ID" value="SFQ95937.1"/>
    <property type="molecule type" value="Genomic_DNA"/>
</dbReference>
<proteinExistence type="predicted"/>
<keyword evidence="2" id="KW-1185">Reference proteome</keyword>
<dbReference type="Proteomes" id="UP000199584">
    <property type="component" value="Unassembled WGS sequence"/>
</dbReference>
<dbReference type="InterPro" id="IPR032585">
    <property type="entry name" value="DUF4912"/>
</dbReference>
<dbReference type="RefSeq" id="WP_092481654.1">
    <property type="nucleotide sequence ID" value="NZ_FOYM01000001.1"/>
</dbReference>
<evidence type="ECO:0000313" key="2">
    <source>
        <dbReference type="Proteomes" id="UP000199584"/>
    </source>
</evidence>
<gene>
    <name evidence="1" type="ORF">SAMN05660706_101280</name>
</gene>
<sequence length="167" mass="19514">MLHYIDRLELPQWYDENIMNMMAVNPTTVHLYWELAFGQWKALQQCILVLNLYDVPSSVSEECEPRLIRSLQLPPYTENWYFNDLQPARRYQAEIGRQEDQRFYSIIKSNIVYIPPATPLATTQEIKWRPTANQVVAAAGPVRQPIKETVQELTESMSFYMGINKAS</sequence>
<dbReference type="OrthoDB" id="9812700at2"/>
<dbReference type="Pfam" id="PF16258">
    <property type="entry name" value="DUF4912"/>
    <property type="match status" value="1"/>
</dbReference>
<dbReference type="STRING" id="39060.SAMN05660706_101280"/>
<accession>A0A1I6CS41</accession>
<reference evidence="2" key="1">
    <citation type="submission" date="2016-10" db="EMBL/GenBank/DDBJ databases">
        <authorList>
            <person name="Varghese N."/>
            <person name="Submissions S."/>
        </authorList>
    </citation>
    <scope>NUCLEOTIDE SEQUENCE [LARGE SCALE GENOMIC DNA]</scope>
    <source>
        <strain evidence="2">DSM 3669</strain>
    </source>
</reference>
<evidence type="ECO:0000313" key="1">
    <source>
        <dbReference type="EMBL" id="SFQ95937.1"/>
    </source>
</evidence>
<evidence type="ECO:0008006" key="3">
    <source>
        <dbReference type="Google" id="ProtNLM"/>
    </source>
</evidence>
<dbReference type="AlphaFoldDB" id="A0A1I6CS41"/>
<protein>
    <recommendedName>
        <fullName evidence="3">DUF4912 domain-containing protein</fullName>
    </recommendedName>
</protein>